<gene>
    <name evidence="1" type="ORF">S01H1_38147</name>
</gene>
<sequence>MGVLLKDGTAYKLVTTGMLGKPLRDGNVLVGFFTHTPELNYEVRRSTVTYYLNEKSNELSLKNKFLLLVLT</sequence>
<dbReference type="EMBL" id="BARS01023991">
    <property type="protein sequence ID" value="GAG02719.1"/>
    <property type="molecule type" value="Genomic_DNA"/>
</dbReference>
<proteinExistence type="predicted"/>
<comment type="caution">
    <text evidence="1">The sequence shown here is derived from an EMBL/GenBank/DDBJ whole genome shotgun (WGS) entry which is preliminary data.</text>
</comment>
<evidence type="ECO:0000313" key="1">
    <source>
        <dbReference type="EMBL" id="GAG02719.1"/>
    </source>
</evidence>
<name>X0UA57_9ZZZZ</name>
<dbReference type="AlphaFoldDB" id="X0UA57"/>
<accession>X0UA57</accession>
<organism evidence="1">
    <name type="scientific">marine sediment metagenome</name>
    <dbReference type="NCBI Taxonomy" id="412755"/>
    <lineage>
        <taxon>unclassified sequences</taxon>
        <taxon>metagenomes</taxon>
        <taxon>ecological metagenomes</taxon>
    </lineage>
</organism>
<reference evidence="1" key="1">
    <citation type="journal article" date="2014" name="Front. Microbiol.">
        <title>High frequency of phylogenetically diverse reductive dehalogenase-homologous genes in deep subseafloor sedimentary metagenomes.</title>
        <authorList>
            <person name="Kawai M."/>
            <person name="Futagami T."/>
            <person name="Toyoda A."/>
            <person name="Takaki Y."/>
            <person name="Nishi S."/>
            <person name="Hori S."/>
            <person name="Arai W."/>
            <person name="Tsubouchi T."/>
            <person name="Morono Y."/>
            <person name="Uchiyama I."/>
            <person name="Ito T."/>
            <person name="Fujiyama A."/>
            <person name="Inagaki F."/>
            <person name="Takami H."/>
        </authorList>
    </citation>
    <scope>NUCLEOTIDE SEQUENCE</scope>
    <source>
        <strain evidence="1">Expedition CK06-06</strain>
    </source>
</reference>
<protein>
    <submittedName>
        <fullName evidence="1">Uncharacterized protein</fullName>
    </submittedName>
</protein>